<dbReference type="InterPro" id="IPR043502">
    <property type="entry name" value="DNA/RNA_pol_sf"/>
</dbReference>
<reference evidence="1 2" key="2">
    <citation type="journal article" date="2015" name="Stand. Genomic Sci.">
        <title>Draft genome sequence of Cellulomonas carbonis T26(T) and comparative analysis of six Cellulomonas genomes.</title>
        <authorList>
            <person name="Zhuang W."/>
            <person name="Zhang S."/>
            <person name="Xia X."/>
            <person name="Wang G."/>
        </authorList>
    </citation>
    <scope>NUCLEOTIDE SEQUENCE [LARGE SCALE GENOMIC DNA]</scope>
    <source>
        <strain evidence="1 2">T26</strain>
    </source>
</reference>
<dbReference type="AlphaFoldDB" id="A0A0A0BLS0"/>
<dbReference type="Proteomes" id="UP000029839">
    <property type="component" value="Unassembled WGS sequence"/>
</dbReference>
<organism evidence="1 2">
    <name type="scientific">Cellulomonas carbonis T26</name>
    <dbReference type="NCBI Taxonomy" id="947969"/>
    <lineage>
        <taxon>Bacteria</taxon>
        <taxon>Bacillati</taxon>
        <taxon>Actinomycetota</taxon>
        <taxon>Actinomycetes</taxon>
        <taxon>Micrococcales</taxon>
        <taxon>Cellulomonadaceae</taxon>
        <taxon>Cellulomonas</taxon>
    </lineage>
</organism>
<sequence>SRDINFVPLNIYDVQFERSKSLKWYEASMGHSIVESGVDFDLDRKLTEDEIATTLKYCRNDVNEGIRVFMLTKDDFTAHCQLLSMFHIPLKDIRKTKVQLSAQILGATDRDFDVAKRKADEFDIDLPPTLVLNKYRKAADWYMDWSNRSYGKSFDMLVAGCNCQFGWGGLHGALEKYDAGGRFLIFDVASLYPSLMVEYDLLSRYARPEHYRQIRDMRLKYKAEGNPLEAPLKIVLNGSYGASKDRNNPMYDPRQANRVCVYGQLLLLDLIEKMEGLGLIYNINTDGVMIKLNSEEAERKAIAVTEEWQKRTRLKLDTKVLDRVAQRDVNTYAMRQTNGKLKLKGAYCKKTTPLSNELAVIQKAVVSCLLDGVPVEKTIRGDKCLMDFQMIKRATGNHPTLILDGKDLDMKTIRVFASKDGGELYKRHRNGNIARVEGMPQSVAMLNEDITDMAPPDWLDLDWYIREAERRVESFRYRIK</sequence>
<protein>
    <submittedName>
        <fullName evidence="1">DNA polymerase</fullName>
    </submittedName>
</protein>
<gene>
    <name evidence="1" type="ORF">N868_07695</name>
</gene>
<proteinExistence type="predicted"/>
<feature type="non-terminal residue" evidence="1">
    <location>
        <position position="1"/>
    </location>
</feature>
<dbReference type="InterPro" id="IPR023211">
    <property type="entry name" value="DNA_pol_palm_dom_sf"/>
</dbReference>
<accession>A0A0A0BLS0</accession>
<dbReference type="OrthoDB" id="52005at2"/>
<comment type="caution">
    <text evidence="1">The sequence shown here is derived from an EMBL/GenBank/DDBJ whole genome shotgun (WGS) entry which is preliminary data.</text>
</comment>
<name>A0A0A0BLS0_9CELL</name>
<dbReference type="SUPFAM" id="SSF56672">
    <property type="entry name" value="DNA/RNA polymerases"/>
    <property type="match status" value="1"/>
</dbReference>
<dbReference type="EMBL" id="AXCY01000183">
    <property type="protein sequence ID" value="KGM08632.1"/>
    <property type="molecule type" value="Genomic_DNA"/>
</dbReference>
<evidence type="ECO:0000313" key="1">
    <source>
        <dbReference type="EMBL" id="KGM08632.1"/>
    </source>
</evidence>
<reference evidence="1 2" key="1">
    <citation type="submission" date="2013-08" db="EMBL/GenBank/DDBJ databases">
        <title>Genome sequencing of Cellulomonas carbonis T26.</title>
        <authorList>
            <person name="Chen F."/>
            <person name="Li Y."/>
            <person name="Wang G."/>
        </authorList>
    </citation>
    <scope>NUCLEOTIDE SEQUENCE [LARGE SCALE GENOMIC DNA]</scope>
    <source>
        <strain evidence="1 2">T26</strain>
    </source>
</reference>
<dbReference type="RefSeq" id="WP_052426579.1">
    <property type="nucleotide sequence ID" value="NZ_AXCY01000183.1"/>
</dbReference>
<keyword evidence="2" id="KW-1185">Reference proteome</keyword>
<evidence type="ECO:0000313" key="2">
    <source>
        <dbReference type="Proteomes" id="UP000029839"/>
    </source>
</evidence>
<dbReference type="Gene3D" id="3.90.1600.10">
    <property type="entry name" value="Palm domain of DNA polymerase"/>
    <property type="match status" value="1"/>
</dbReference>